<dbReference type="OMA" id="PDYVVWR"/>
<organism evidence="1">
    <name type="scientific">Streptomyces pristinaespiralis</name>
    <dbReference type="NCBI Taxonomy" id="38300"/>
    <lineage>
        <taxon>Bacteria</taxon>
        <taxon>Bacillati</taxon>
        <taxon>Actinomycetota</taxon>
        <taxon>Actinomycetes</taxon>
        <taxon>Kitasatosporales</taxon>
        <taxon>Streptomycetaceae</taxon>
        <taxon>Streptomyces</taxon>
    </lineage>
</organism>
<dbReference type="EMBL" id="CP011340">
    <property type="protein sequence ID" value="ALC22981.1"/>
    <property type="molecule type" value="Genomic_DNA"/>
</dbReference>
<dbReference type="AlphaFoldDB" id="A0A0M5J1X1"/>
<dbReference type="Proteomes" id="UP000060513">
    <property type="component" value="Chromosome"/>
</dbReference>
<dbReference type="InterPro" id="IPR045920">
    <property type="entry name" value="DUF6339"/>
</dbReference>
<gene>
    <name evidence="1" type="ORF">SPRI_4675</name>
</gene>
<proteinExistence type="predicted"/>
<dbReference type="STRING" id="38300.SPRI_4675"/>
<dbReference type="GeneID" id="97234276"/>
<dbReference type="KEGG" id="spri:SPRI_4675"/>
<evidence type="ECO:0000313" key="2">
    <source>
        <dbReference type="Proteomes" id="UP000060513"/>
    </source>
</evidence>
<dbReference type="RefSeq" id="WP_005317080.1">
    <property type="nucleotide sequence ID" value="NZ_CP011340.1"/>
</dbReference>
<accession>A0A0M5J1X1</accession>
<dbReference type="Pfam" id="PF19866">
    <property type="entry name" value="DUF6339"/>
    <property type="match status" value="1"/>
</dbReference>
<dbReference type="PATRIC" id="fig|38300.4.peg.4905"/>
<protein>
    <submittedName>
        <fullName evidence="1">Uncharacterized protein</fullName>
    </submittedName>
</protein>
<dbReference type="OrthoDB" id="4606505at2"/>
<name>A0A0M5J1X1_STRPR</name>
<reference evidence="1 2" key="1">
    <citation type="submission" date="2015-08" db="EMBL/GenBank/DDBJ databases">
        <title>Genome sequence of the pristinamycin over-producing bacterium Streptomyces pristinaespiralis HCCB10218.</title>
        <authorList>
            <person name="Tian J."/>
            <person name="Yang J."/>
            <person name="Li L."/>
            <person name="Ruan L."/>
            <person name="Wei W."/>
            <person name="Zheng G."/>
            <person name="Wei Z."/>
            <person name="Yang S."/>
            <person name="Ge M."/>
            <person name="Jiang W."/>
            <person name="Lu Y."/>
        </authorList>
    </citation>
    <scope>NUCLEOTIDE SEQUENCE [LARGE SCALE GENOMIC DNA]</scope>
    <source>
        <strain evidence="1 2">HCCB 10218</strain>
    </source>
</reference>
<evidence type="ECO:0000313" key="1">
    <source>
        <dbReference type="EMBL" id="ALC22981.1"/>
    </source>
</evidence>
<sequence>MIEKPHHLPQRLGLLSATAADPFLTEDLLKGVQGHGGVDLAKVVEPLPEEDARWEVEPLRELAEDAMHEFHDNRTGADGWLAPRLHAALRLTRREAADRRLWNHLALAVAPDYVVWRHLPTSKTDQNEPRTSPARFKGSLDRQCFSRLWWAAEMFRNGKDYSPVVAACANQDLVHSALRRDLIDHRPTAQALVRVMERGVAVTGREIEGLMTAINAAGATLIYDVLAADEPRDPEVLRQWVGDAESAPPVPRHSLPDGPDEEPVPEESVIALTDYFADLFETAPVRGRKPQE</sequence>